<dbReference type="SUPFAM" id="SSF100939">
    <property type="entry name" value="SPOC domain-like"/>
    <property type="match status" value="1"/>
</dbReference>
<protein>
    <submittedName>
        <fullName evidence="10">SPOC domain-containing protein</fullName>
    </submittedName>
</protein>
<organism evidence="9 10">
    <name type="scientific">Ascaris lumbricoides</name>
    <name type="common">Giant roundworm</name>
    <dbReference type="NCBI Taxonomy" id="6252"/>
    <lineage>
        <taxon>Eukaryota</taxon>
        <taxon>Metazoa</taxon>
        <taxon>Ecdysozoa</taxon>
        <taxon>Nematoda</taxon>
        <taxon>Chromadorea</taxon>
        <taxon>Rhabditida</taxon>
        <taxon>Spirurina</taxon>
        <taxon>Ascaridomorpha</taxon>
        <taxon>Ascaridoidea</taxon>
        <taxon>Ascarididae</taxon>
        <taxon>Ascaris</taxon>
    </lineage>
</organism>
<dbReference type="Pfam" id="PF07744">
    <property type="entry name" value="SPOC"/>
    <property type="match status" value="1"/>
</dbReference>
<reference evidence="10" key="1">
    <citation type="submission" date="2017-02" db="UniProtKB">
        <authorList>
            <consortium name="WormBaseParasite"/>
        </authorList>
    </citation>
    <scope>IDENTIFICATION</scope>
</reference>
<evidence type="ECO:0000256" key="4">
    <source>
        <dbReference type="ARBA" id="ARBA00023054"/>
    </source>
</evidence>
<keyword evidence="2" id="KW-0694">RNA-binding</keyword>
<dbReference type="CDD" id="cd21543">
    <property type="entry name" value="SPOC_SHARP"/>
    <property type="match status" value="1"/>
</dbReference>
<evidence type="ECO:0000256" key="2">
    <source>
        <dbReference type="ARBA" id="ARBA00022884"/>
    </source>
</evidence>
<dbReference type="GO" id="GO:0003723">
    <property type="term" value="F:RNA binding"/>
    <property type="evidence" value="ECO:0007669"/>
    <property type="project" value="UniProtKB-KW"/>
</dbReference>
<dbReference type="AlphaFoldDB" id="A0A0M3HWN1"/>
<dbReference type="Gene3D" id="2.40.290.10">
    <property type="match status" value="1"/>
</dbReference>
<comment type="subcellular location">
    <subcellularLocation>
        <location evidence="1">Nucleus</location>
    </subcellularLocation>
</comment>
<dbReference type="InterPro" id="IPR016194">
    <property type="entry name" value="SPOC-like_C_dom_sf"/>
</dbReference>
<evidence type="ECO:0000259" key="8">
    <source>
        <dbReference type="PROSITE" id="PS50917"/>
    </source>
</evidence>
<keyword evidence="3" id="KW-0805">Transcription regulation</keyword>
<sequence>MLTVFFVQRGDLSLRNRSANPAMLSGKPLIVGGNIEMLKRSLVQLATMSNNMPVIRINQRMRMEASQLESVQSKMTDEQSYIALICLSCGFNKDDIRNQSEMLKERFVDYLESKQAAGICNVGNEQHPSPNSIVHVFPPCEFATTFLQRNSPDLFETIRQQRANYLFVVITSASSFLVSIVLPAFLLAPVPLALFHESLKYSFAAHQHLCDDC</sequence>
<keyword evidence="4" id="KW-0175">Coiled coil</keyword>
<evidence type="ECO:0000256" key="1">
    <source>
        <dbReference type="ARBA" id="ARBA00004123"/>
    </source>
</evidence>
<keyword evidence="5" id="KW-0804">Transcription</keyword>
<evidence type="ECO:0000256" key="7">
    <source>
        <dbReference type="SAM" id="Phobius"/>
    </source>
</evidence>
<keyword evidence="7" id="KW-0472">Membrane</keyword>
<evidence type="ECO:0000256" key="6">
    <source>
        <dbReference type="ARBA" id="ARBA00023242"/>
    </source>
</evidence>
<keyword evidence="7" id="KW-0812">Transmembrane</keyword>
<dbReference type="InterPro" id="IPR010912">
    <property type="entry name" value="SPOC_met"/>
</dbReference>
<accession>A0A0M3HWN1</accession>
<evidence type="ECO:0000313" key="10">
    <source>
        <dbReference type="WBParaSite" id="ALUE_0000758101-mRNA-1"/>
    </source>
</evidence>
<evidence type="ECO:0000256" key="3">
    <source>
        <dbReference type="ARBA" id="ARBA00023015"/>
    </source>
</evidence>
<keyword evidence="7" id="KW-1133">Transmembrane helix</keyword>
<dbReference type="GO" id="GO:0005634">
    <property type="term" value="C:nucleus"/>
    <property type="evidence" value="ECO:0007669"/>
    <property type="project" value="UniProtKB-SubCell"/>
</dbReference>
<dbReference type="FunFam" id="2.40.290.10:FF:000002">
    <property type="entry name" value="Spen family transcriptional repressor"/>
    <property type="match status" value="1"/>
</dbReference>
<evidence type="ECO:0000313" key="9">
    <source>
        <dbReference type="Proteomes" id="UP000036681"/>
    </source>
</evidence>
<keyword evidence="6" id="KW-0539">Nucleus</keyword>
<dbReference type="Proteomes" id="UP000036681">
    <property type="component" value="Unplaced"/>
</dbReference>
<proteinExistence type="predicted"/>
<feature type="domain" description="SPOC" evidence="8">
    <location>
        <begin position="1"/>
        <end position="172"/>
    </location>
</feature>
<name>A0A0M3HWN1_ASCLU</name>
<keyword evidence="9" id="KW-1185">Reference proteome</keyword>
<dbReference type="WBParaSite" id="ALUE_0000758101-mRNA-1">
    <property type="protein sequence ID" value="ALUE_0000758101-mRNA-1"/>
    <property type="gene ID" value="ALUE_0000758101"/>
</dbReference>
<dbReference type="InterPro" id="IPR012921">
    <property type="entry name" value="SPOC_C"/>
</dbReference>
<dbReference type="PROSITE" id="PS50917">
    <property type="entry name" value="SPOC"/>
    <property type="match status" value="1"/>
</dbReference>
<feature type="transmembrane region" description="Helical" evidence="7">
    <location>
        <begin position="165"/>
        <end position="188"/>
    </location>
</feature>
<evidence type="ECO:0000256" key="5">
    <source>
        <dbReference type="ARBA" id="ARBA00023163"/>
    </source>
</evidence>